<dbReference type="OrthoDB" id="9813368at2"/>
<evidence type="ECO:0000259" key="8">
    <source>
        <dbReference type="PROSITE" id="PS51935"/>
    </source>
</evidence>
<dbReference type="Gene3D" id="3.90.1720.10">
    <property type="entry name" value="endopeptidase domain like (from Nostoc punctiforme)"/>
    <property type="match status" value="1"/>
</dbReference>
<keyword evidence="6" id="KW-0175">Coiled coil</keyword>
<dbReference type="Pfam" id="PF24568">
    <property type="entry name" value="CC_PcsB"/>
    <property type="match status" value="1"/>
</dbReference>
<proteinExistence type="inferred from homology"/>
<evidence type="ECO:0000313" key="10">
    <source>
        <dbReference type="Proteomes" id="UP000253908"/>
    </source>
</evidence>
<feature type="region of interest" description="Disordered" evidence="7">
    <location>
        <begin position="264"/>
        <end position="309"/>
    </location>
</feature>
<feature type="compositionally biased region" description="Basic and acidic residues" evidence="7">
    <location>
        <begin position="280"/>
        <end position="294"/>
    </location>
</feature>
<evidence type="ECO:0000256" key="2">
    <source>
        <dbReference type="ARBA" id="ARBA00022670"/>
    </source>
</evidence>
<dbReference type="AlphaFoldDB" id="A0A345PIR8"/>
<evidence type="ECO:0000256" key="5">
    <source>
        <dbReference type="ARBA" id="ARBA00022807"/>
    </source>
</evidence>
<feature type="coiled-coil region" evidence="6">
    <location>
        <begin position="31"/>
        <end position="121"/>
    </location>
</feature>
<keyword evidence="5" id="KW-0788">Thiol protease</keyword>
<sequence length="429" mass="46436">MNKVLITVTAAAVVGIGSSFFGAQTTHAETIGELEAKQTQIQDDRNELKANLSDAEADIADVLIELEELNKEIIKVNDALKENNNMISQTGTDMKAKESEVEKLEEEILELEAAIEKRFDILKERAISYQKSGGNISYLEVIFGSQTFGDFLSRVSAVNKIAESDAALMEKQESDKKEVEEKQNTVLDKLEELNSLKVELEGMQAVIEEQKKDNEDKKAQLKNKETELATMVADLKIKDSNLASLEAEVKQTIETATQPAVVVATQPKVNKESANQTEESQTKEKSTTKQETNKTNKTNDTPSRSTGGGNIDIAINAGFAHLGTPYVWGGKGPGGFDCSGFVSWAFAQAGISIPSSTAALQSTGTKVSASNMQPGDIVFFDTYKTNGHVGIYLGGGKFIGSQNSGLGVADMTSGYWKDVFSGHVRSVVR</sequence>
<dbReference type="EMBL" id="CP024848">
    <property type="protein sequence ID" value="AXI09898.1"/>
    <property type="molecule type" value="Genomic_DNA"/>
</dbReference>
<reference evidence="10" key="1">
    <citation type="submission" date="2017-11" db="EMBL/GenBank/DDBJ databases">
        <authorList>
            <person name="Zhu W."/>
        </authorList>
    </citation>
    <scope>NUCLEOTIDE SEQUENCE [LARGE SCALE GENOMIC DNA]</scope>
    <source>
        <strain evidence="10">160</strain>
    </source>
</reference>
<feature type="domain" description="NlpC/P60" evidence="8">
    <location>
        <begin position="308"/>
        <end position="427"/>
    </location>
</feature>
<dbReference type="RefSeq" id="WP_114917184.1">
    <property type="nucleotide sequence ID" value="NZ_CP024848.1"/>
</dbReference>
<evidence type="ECO:0000256" key="1">
    <source>
        <dbReference type="ARBA" id="ARBA00007074"/>
    </source>
</evidence>
<evidence type="ECO:0000256" key="4">
    <source>
        <dbReference type="ARBA" id="ARBA00022801"/>
    </source>
</evidence>
<evidence type="ECO:0000313" key="9">
    <source>
        <dbReference type="EMBL" id="AXI09898.1"/>
    </source>
</evidence>
<dbReference type="PROSITE" id="PS51935">
    <property type="entry name" value="NLPC_P60"/>
    <property type="match status" value="1"/>
</dbReference>
<dbReference type="InterPro" id="IPR051202">
    <property type="entry name" value="Peptidase_C40"/>
</dbReference>
<evidence type="ECO:0000256" key="3">
    <source>
        <dbReference type="ARBA" id="ARBA00022729"/>
    </source>
</evidence>
<dbReference type="SUPFAM" id="SSF54001">
    <property type="entry name" value="Cysteine proteinases"/>
    <property type="match status" value="1"/>
</dbReference>
<comment type="similarity">
    <text evidence="1">Belongs to the peptidase C40 family.</text>
</comment>
<dbReference type="InterPro" id="IPR057309">
    <property type="entry name" value="PcsB_CC"/>
</dbReference>
<organism evidence="9 10">
    <name type="scientific">Oceanobacillus zhaokaii</name>
    <dbReference type="NCBI Taxonomy" id="2052660"/>
    <lineage>
        <taxon>Bacteria</taxon>
        <taxon>Bacillati</taxon>
        <taxon>Bacillota</taxon>
        <taxon>Bacilli</taxon>
        <taxon>Bacillales</taxon>
        <taxon>Bacillaceae</taxon>
        <taxon>Oceanobacillus</taxon>
    </lineage>
</organism>
<keyword evidence="4" id="KW-0378">Hydrolase</keyword>
<evidence type="ECO:0000256" key="7">
    <source>
        <dbReference type="SAM" id="MobiDB-lite"/>
    </source>
</evidence>
<gene>
    <name evidence="9" type="ORF">CUC15_13605</name>
</gene>
<dbReference type="GO" id="GO:0006508">
    <property type="term" value="P:proteolysis"/>
    <property type="evidence" value="ECO:0007669"/>
    <property type="project" value="UniProtKB-KW"/>
</dbReference>
<dbReference type="GO" id="GO:0008234">
    <property type="term" value="F:cysteine-type peptidase activity"/>
    <property type="evidence" value="ECO:0007669"/>
    <property type="project" value="UniProtKB-KW"/>
</dbReference>
<dbReference type="Gene3D" id="6.10.250.3150">
    <property type="match status" value="1"/>
</dbReference>
<feature type="coiled-coil region" evidence="6">
    <location>
        <begin position="162"/>
        <end position="234"/>
    </location>
</feature>
<accession>A0A345PIR8</accession>
<dbReference type="InterPro" id="IPR038765">
    <property type="entry name" value="Papain-like_cys_pep_sf"/>
</dbReference>
<keyword evidence="10" id="KW-1185">Reference proteome</keyword>
<dbReference type="PANTHER" id="PTHR47053">
    <property type="entry name" value="MUREIN DD-ENDOPEPTIDASE MEPH-RELATED"/>
    <property type="match status" value="1"/>
</dbReference>
<dbReference type="InterPro" id="IPR000064">
    <property type="entry name" value="NLP_P60_dom"/>
</dbReference>
<dbReference type="KEGG" id="ocn:CUC15_13605"/>
<dbReference type="PANTHER" id="PTHR47053:SF1">
    <property type="entry name" value="MUREIN DD-ENDOPEPTIDASE MEPH-RELATED"/>
    <property type="match status" value="1"/>
</dbReference>
<dbReference type="Proteomes" id="UP000253908">
    <property type="component" value="Chromosome"/>
</dbReference>
<name>A0A345PIR8_9BACI</name>
<dbReference type="Pfam" id="PF00877">
    <property type="entry name" value="NLPC_P60"/>
    <property type="match status" value="1"/>
</dbReference>
<protein>
    <submittedName>
        <fullName evidence="9">Peptidase</fullName>
    </submittedName>
</protein>
<keyword evidence="3" id="KW-0732">Signal</keyword>
<keyword evidence="2" id="KW-0645">Protease</keyword>
<evidence type="ECO:0000256" key="6">
    <source>
        <dbReference type="SAM" id="Coils"/>
    </source>
</evidence>